<name>Q1Q1H4_KUEST</name>
<accession>Q1Q1H4</accession>
<dbReference type="Proteomes" id="UP000501926">
    <property type="component" value="Chromosome"/>
</dbReference>
<dbReference type="EMBL" id="CT573071">
    <property type="protein sequence ID" value="CAJ73852.1"/>
    <property type="molecule type" value="Genomic_DNA"/>
</dbReference>
<organism evidence="1">
    <name type="scientific">Kuenenia stuttgartiensis</name>
    <dbReference type="NCBI Taxonomy" id="174633"/>
    <lineage>
        <taxon>Bacteria</taxon>
        <taxon>Pseudomonadati</taxon>
        <taxon>Planctomycetota</taxon>
        <taxon>Candidatus Brocadiia</taxon>
        <taxon>Candidatus Brocadiales</taxon>
        <taxon>Candidatus Brocadiaceae</taxon>
        <taxon>Candidatus Kuenenia</taxon>
    </lineage>
</organism>
<reference evidence="2 3" key="3">
    <citation type="submission" date="2020-02" db="EMBL/GenBank/DDBJ databases">
        <title>Newly sequenced genome of strain CSTR1 showed variability in Candidatus Kuenenia stuttgartiensis genomes.</title>
        <authorList>
            <person name="Ding C."/>
            <person name="Adrian L."/>
        </authorList>
    </citation>
    <scope>NUCLEOTIDE SEQUENCE [LARGE SCALE GENOMIC DNA]</scope>
    <source>
        <strain evidence="2 3">CSTR1</strain>
    </source>
</reference>
<protein>
    <submittedName>
        <fullName evidence="1">Uncharacterized protein</fullName>
    </submittedName>
</protein>
<gene>
    <name evidence="2" type="ORF">KsCSTR_14980</name>
    <name evidence="1" type="ORF">kuste3095</name>
</gene>
<evidence type="ECO:0000313" key="1">
    <source>
        <dbReference type="EMBL" id="CAJ73852.1"/>
    </source>
</evidence>
<evidence type="ECO:0000313" key="3">
    <source>
        <dbReference type="Proteomes" id="UP000501926"/>
    </source>
</evidence>
<sequence>MRSCLITFSPSCYVRCIRLFHKIITVAAFGEGYGCFYCLFIKSVHFIYLRSQINAKFLKMKIKFYHKRYFL</sequence>
<reference evidence="1" key="2">
    <citation type="submission" date="2006-01" db="EMBL/GenBank/DDBJ databases">
        <authorList>
            <person name="Genoscope"/>
        </authorList>
    </citation>
    <scope>NUCLEOTIDE SEQUENCE</scope>
</reference>
<proteinExistence type="predicted"/>
<reference evidence="1" key="1">
    <citation type="journal article" date="2006" name="Nature">
        <title>Deciphering the evolution and metabolism of an anammox bacterium from a community genome.</title>
        <authorList>
            <person name="Strous M."/>
            <person name="Pelletier E."/>
            <person name="Mangenot S."/>
            <person name="Rattei T."/>
            <person name="Lehner A."/>
            <person name="Taylor M.W."/>
            <person name="Horn M."/>
            <person name="Daims H."/>
            <person name="Bartol-Mavel D."/>
            <person name="Wincker P."/>
            <person name="Barbe V."/>
            <person name="Fonknechten N."/>
            <person name="Vallenet D."/>
            <person name="Segurens B."/>
            <person name="Schenowitz-Truong C."/>
            <person name="Medigue C."/>
            <person name="Collingro A."/>
            <person name="Snel B."/>
            <person name="Dutilh B.E."/>
            <person name="OpDenCamp H.J.M."/>
            <person name="vanDerDrift C."/>
            <person name="Cirpus I."/>
            <person name="vanDePas-Schoonen K.T."/>
            <person name="Harhangi H.R."/>
            <person name="vanNiftrik L."/>
            <person name="Schmid M."/>
            <person name="Keltjens J."/>
            <person name="vanDeVossenberg J."/>
            <person name="Kartal B."/>
            <person name="Meier H."/>
            <person name="Frishman D."/>
            <person name="Huynen M.A."/>
            <person name="Mewes H."/>
            <person name="Weissenbach J."/>
            <person name="Jetten M.S.M."/>
            <person name="Wagner M."/>
            <person name="LePaslier D."/>
        </authorList>
    </citation>
    <scope>NUCLEOTIDE SEQUENCE</scope>
</reference>
<dbReference type="AlphaFoldDB" id="Q1Q1H4"/>
<dbReference type="EMBL" id="CP049055">
    <property type="protein sequence ID" value="QII10877.1"/>
    <property type="molecule type" value="Genomic_DNA"/>
</dbReference>
<evidence type="ECO:0000313" key="2">
    <source>
        <dbReference type="EMBL" id="QII10877.1"/>
    </source>
</evidence>